<evidence type="ECO:0000313" key="1">
    <source>
        <dbReference type="EMBL" id="KAI0065085.1"/>
    </source>
</evidence>
<dbReference type="EMBL" id="MU277196">
    <property type="protein sequence ID" value="KAI0065085.1"/>
    <property type="molecule type" value="Genomic_DNA"/>
</dbReference>
<name>A0ACB8TAQ9_9AGAM</name>
<sequence>MSLQSGQSYVLVNYKAGTAFDLSGGDNQSIIGYEYHGGGNQQWLLQQVEGGAWTFRSVGTGKYLAVEGDPADGAKLIAVETDSPHTWDIWPDKEVPDAFRVFIHDTRFNIDLSDHGNPTPGTPVTLWTTWSGQNQIWKFQPV</sequence>
<dbReference type="Proteomes" id="UP000814140">
    <property type="component" value="Unassembled WGS sequence"/>
</dbReference>
<gene>
    <name evidence="1" type="ORF">BV25DRAFT_130801</name>
</gene>
<evidence type="ECO:0000313" key="2">
    <source>
        <dbReference type="Proteomes" id="UP000814140"/>
    </source>
</evidence>
<reference evidence="1" key="1">
    <citation type="submission" date="2021-03" db="EMBL/GenBank/DDBJ databases">
        <authorList>
            <consortium name="DOE Joint Genome Institute"/>
            <person name="Ahrendt S."/>
            <person name="Looney B.P."/>
            <person name="Miyauchi S."/>
            <person name="Morin E."/>
            <person name="Drula E."/>
            <person name="Courty P.E."/>
            <person name="Chicoki N."/>
            <person name="Fauchery L."/>
            <person name="Kohler A."/>
            <person name="Kuo A."/>
            <person name="Labutti K."/>
            <person name="Pangilinan J."/>
            <person name="Lipzen A."/>
            <person name="Riley R."/>
            <person name="Andreopoulos W."/>
            <person name="He G."/>
            <person name="Johnson J."/>
            <person name="Barry K.W."/>
            <person name="Grigoriev I.V."/>
            <person name="Nagy L."/>
            <person name="Hibbett D."/>
            <person name="Henrissat B."/>
            <person name="Matheny P.B."/>
            <person name="Labbe J."/>
            <person name="Martin F."/>
        </authorList>
    </citation>
    <scope>NUCLEOTIDE SEQUENCE</scope>
    <source>
        <strain evidence="1">HHB10654</strain>
    </source>
</reference>
<reference evidence="1" key="2">
    <citation type="journal article" date="2022" name="New Phytol.">
        <title>Evolutionary transition to the ectomycorrhizal habit in the genomes of a hyperdiverse lineage of mushroom-forming fungi.</title>
        <authorList>
            <person name="Looney B."/>
            <person name="Miyauchi S."/>
            <person name="Morin E."/>
            <person name="Drula E."/>
            <person name="Courty P.E."/>
            <person name="Kohler A."/>
            <person name="Kuo A."/>
            <person name="LaButti K."/>
            <person name="Pangilinan J."/>
            <person name="Lipzen A."/>
            <person name="Riley R."/>
            <person name="Andreopoulos W."/>
            <person name="He G."/>
            <person name="Johnson J."/>
            <person name="Nolan M."/>
            <person name="Tritt A."/>
            <person name="Barry K.W."/>
            <person name="Grigoriev I.V."/>
            <person name="Nagy L.G."/>
            <person name="Hibbett D."/>
            <person name="Henrissat B."/>
            <person name="Matheny P.B."/>
            <person name="Labbe J."/>
            <person name="Martin F.M."/>
        </authorList>
    </citation>
    <scope>NUCLEOTIDE SEQUENCE</scope>
    <source>
        <strain evidence="1">HHB10654</strain>
    </source>
</reference>
<keyword evidence="2" id="KW-1185">Reference proteome</keyword>
<protein>
    <submittedName>
        <fullName evidence="1">Carbohydrate-binding module family 13 protein</fullName>
    </submittedName>
</protein>
<comment type="caution">
    <text evidence="1">The sequence shown here is derived from an EMBL/GenBank/DDBJ whole genome shotgun (WGS) entry which is preliminary data.</text>
</comment>
<accession>A0ACB8TAQ9</accession>
<proteinExistence type="predicted"/>
<organism evidence="1 2">
    <name type="scientific">Artomyces pyxidatus</name>
    <dbReference type="NCBI Taxonomy" id="48021"/>
    <lineage>
        <taxon>Eukaryota</taxon>
        <taxon>Fungi</taxon>
        <taxon>Dikarya</taxon>
        <taxon>Basidiomycota</taxon>
        <taxon>Agaricomycotina</taxon>
        <taxon>Agaricomycetes</taxon>
        <taxon>Russulales</taxon>
        <taxon>Auriscalpiaceae</taxon>
        <taxon>Artomyces</taxon>
    </lineage>
</organism>